<dbReference type="InterPro" id="IPR009019">
    <property type="entry name" value="KH_sf_prok-type"/>
</dbReference>
<dbReference type="FunFam" id="3.30.300.20:FF:000003">
    <property type="entry name" value="GTPase Era"/>
    <property type="match status" value="1"/>
</dbReference>
<proteinExistence type="inferred from homology"/>
<feature type="region of interest" description="G3" evidence="9">
    <location>
        <begin position="59"/>
        <end position="62"/>
    </location>
</feature>
<feature type="region of interest" description="G5" evidence="9">
    <location>
        <begin position="149"/>
        <end position="151"/>
    </location>
</feature>
<keyword evidence="7 8" id="KW-0472">Membrane</keyword>
<dbReference type="Gene3D" id="3.40.50.300">
    <property type="entry name" value="P-loop containing nucleotide triphosphate hydrolases"/>
    <property type="match status" value="1"/>
</dbReference>
<dbReference type="InterPro" id="IPR004044">
    <property type="entry name" value="KH_dom_type_2"/>
</dbReference>
<evidence type="ECO:0000256" key="3">
    <source>
        <dbReference type="ARBA" id="ARBA00022517"/>
    </source>
</evidence>
<dbReference type="GO" id="GO:0070181">
    <property type="term" value="F:small ribosomal subunit rRNA binding"/>
    <property type="evidence" value="ECO:0007669"/>
    <property type="project" value="UniProtKB-UniRule"/>
</dbReference>
<dbReference type="NCBIfam" id="TIGR00231">
    <property type="entry name" value="small_GTP"/>
    <property type="match status" value="1"/>
</dbReference>
<comment type="caution">
    <text evidence="13">The sequence shown here is derived from an EMBL/GenBank/DDBJ whole genome shotgun (WGS) entry which is preliminary data.</text>
</comment>
<comment type="similarity">
    <text evidence="1 8 9 10">Belongs to the TRAFAC class TrmE-Era-EngA-EngB-Septin-like GTPase superfamily. Era GTPase family.</text>
</comment>
<evidence type="ECO:0000256" key="1">
    <source>
        <dbReference type="ARBA" id="ARBA00007921"/>
    </source>
</evidence>
<sequence>MAFKSGFITVVGRPNVGKSTLVNRLIGEKAAIVSARPQTTRQKIRAILTTDDFQAVFVDTPGVHKVKNKLDEYMLDQIYSSLKNIDLIFFVVDSTTGFGKGDQFIFDQIKDTGTEVILVANKADKVSNKKLVKRLKTYKEKTGLEPIAISATQGKGLDNLERILVEKLPEGPKYYPEDMFTDQLERDLVAELIREQIFHLLRDEIPYGTAVMIEEIKERDDGMIYVRANIFVERSSHKGIIIGKNGKMLKKIGQKAREEIEKLQGSQVFLDLWVKERKKWRKNDQWLKRFGYKDEK</sequence>
<feature type="region of interest" description="G1" evidence="9">
    <location>
        <begin position="12"/>
        <end position="19"/>
    </location>
</feature>
<evidence type="ECO:0000256" key="5">
    <source>
        <dbReference type="ARBA" id="ARBA00022884"/>
    </source>
</evidence>
<evidence type="ECO:0000313" key="13">
    <source>
        <dbReference type="EMBL" id="MBF8436027.1"/>
    </source>
</evidence>
<dbReference type="InterPro" id="IPR006073">
    <property type="entry name" value="GTP-bd"/>
</dbReference>
<dbReference type="InterPro" id="IPR030388">
    <property type="entry name" value="G_ERA_dom"/>
</dbReference>
<keyword evidence="8" id="KW-0699">rRNA-binding</keyword>
<dbReference type="InterPro" id="IPR027417">
    <property type="entry name" value="P-loop_NTPase"/>
</dbReference>
<dbReference type="PROSITE" id="PS50823">
    <property type="entry name" value="KH_TYPE_2"/>
    <property type="match status" value="1"/>
</dbReference>
<dbReference type="HAMAP" id="MF_00367">
    <property type="entry name" value="GTPase_Era"/>
    <property type="match status" value="1"/>
</dbReference>
<evidence type="ECO:0000256" key="7">
    <source>
        <dbReference type="ARBA" id="ARBA00023136"/>
    </source>
</evidence>
<feature type="domain" description="KH type-2" evidence="11">
    <location>
        <begin position="201"/>
        <end position="278"/>
    </location>
</feature>
<organism evidence="13 14">
    <name type="scientific">Halonatronomonas betaini</name>
    <dbReference type="NCBI Taxonomy" id="2778430"/>
    <lineage>
        <taxon>Bacteria</taxon>
        <taxon>Bacillati</taxon>
        <taxon>Bacillota</taxon>
        <taxon>Clostridia</taxon>
        <taxon>Halanaerobiales</taxon>
        <taxon>Halarsenatibacteraceae</taxon>
        <taxon>Halonatronomonas</taxon>
    </lineage>
</organism>
<reference evidence="13" key="1">
    <citation type="submission" date="2020-11" db="EMBL/GenBank/DDBJ databases">
        <title>Halonatronomonas betainensis gen. nov., sp. nov. a novel haloalkaliphilic representative of the family Halanaerobiacae capable of betaine degradation.</title>
        <authorList>
            <person name="Boltyanskaya Y."/>
            <person name="Kevbrin V."/>
            <person name="Detkova E."/>
            <person name="Grouzdev D.S."/>
            <person name="Koziaeva V."/>
            <person name="Zhilina T."/>
        </authorList>
    </citation>
    <scope>NUCLEOTIDE SEQUENCE</scope>
    <source>
        <strain evidence="13">Z-7014</strain>
    </source>
</reference>
<keyword evidence="4 8" id="KW-0547">Nucleotide-binding</keyword>
<keyword evidence="14" id="KW-1185">Reference proteome</keyword>
<keyword evidence="5 8" id="KW-0694">RNA-binding</keyword>
<comment type="function">
    <text evidence="8">An essential GTPase that binds both GDP and GTP, with rapid nucleotide exchange. Plays a role in 16S rRNA processing and 30S ribosomal subunit biogenesis and possibly also in cell cycle regulation and energy metabolism.</text>
</comment>
<dbReference type="GO" id="GO:0000028">
    <property type="term" value="P:ribosomal small subunit assembly"/>
    <property type="evidence" value="ECO:0007669"/>
    <property type="project" value="TreeGrafter"/>
</dbReference>
<keyword evidence="8" id="KW-1003">Cell membrane</keyword>
<dbReference type="InterPro" id="IPR005225">
    <property type="entry name" value="Small_GTP-bd"/>
</dbReference>
<feature type="domain" description="Era-type G" evidence="12">
    <location>
        <begin position="4"/>
        <end position="170"/>
    </location>
</feature>
<feature type="binding site" evidence="8">
    <location>
        <begin position="121"/>
        <end position="124"/>
    </location>
    <ligand>
        <name>GTP</name>
        <dbReference type="ChEBI" id="CHEBI:37565"/>
    </ligand>
</feature>
<dbReference type="GO" id="GO:0003924">
    <property type="term" value="F:GTPase activity"/>
    <property type="evidence" value="ECO:0007669"/>
    <property type="project" value="UniProtKB-UniRule"/>
</dbReference>
<dbReference type="SUPFAM" id="SSF52540">
    <property type="entry name" value="P-loop containing nucleoside triphosphate hydrolases"/>
    <property type="match status" value="1"/>
</dbReference>
<dbReference type="Pfam" id="PF01926">
    <property type="entry name" value="MMR_HSR1"/>
    <property type="match status" value="1"/>
</dbReference>
<protein>
    <recommendedName>
        <fullName evidence="2 8">GTPase Era</fullName>
    </recommendedName>
</protein>
<dbReference type="GO" id="GO:0005525">
    <property type="term" value="F:GTP binding"/>
    <property type="evidence" value="ECO:0007669"/>
    <property type="project" value="UniProtKB-UniRule"/>
</dbReference>
<feature type="region of interest" description="G4" evidence="9">
    <location>
        <begin position="121"/>
        <end position="124"/>
    </location>
</feature>
<dbReference type="NCBIfam" id="TIGR00436">
    <property type="entry name" value="era"/>
    <property type="match status" value="1"/>
</dbReference>
<dbReference type="PANTHER" id="PTHR42698">
    <property type="entry name" value="GTPASE ERA"/>
    <property type="match status" value="1"/>
</dbReference>
<dbReference type="GO" id="GO:0005886">
    <property type="term" value="C:plasma membrane"/>
    <property type="evidence" value="ECO:0007669"/>
    <property type="project" value="UniProtKB-SubCell"/>
</dbReference>
<feature type="binding site" evidence="8">
    <location>
        <begin position="59"/>
        <end position="63"/>
    </location>
    <ligand>
        <name>GTP</name>
        <dbReference type="ChEBI" id="CHEBI:37565"/>
    </ligand>
</feature>
<evidence type="ECO:0000256" key="4">
    <source>
        <dbReference type="ARBA" id="ARBA00022741"/>
    </source>
</evidence>
<dbReference type="Proteomes" id="UP000621436">
    <property type="component" value="Unassembled WGS sequence"/>
</dbReference>
<evidence type="ECO:0000256" key="9">
    <source>
        <dbReference type="PROSITE-ProRule" id="PRU01050"/>
    </source>
</evidence>
<dbReference type="PANTHER" id="PTHR42698:SF1">
    <property type="entry name" value="GTPASE ERA, MITOCHONDRIAL"/>
    <property type="match status" value="1"/>
</dbReference>
<dbReference type="CDD" id="cd22534">
    <property type="entry name" value="KH-II_Era"/>
    <property type="match status" value="1"/>
</dbReference>
<dbReference type="GO" id="GO:0005829">
    <property type="term" value="C:cytosol"/>
    <property type="evidence" value="ECO:0007669"/>
    <property type="project" value="TreeGrafter"/>
</dbReference>
<dbReference type="NCBIfam" id="NF000908">
    <property type="entry name" value="PRK00089.1"/>
    <property type="match status" value="1"/>
</dbReference>
<evidence type="ECO:0000259" key="12">
    <source>
        <dbReference type="PROSITE" id="PS51713"/>
    </source>
</evidence>
<keyword evidence="8" id="KW-0963">Cytoplasm</keyword>
<evidence type="ECO:0000256" key="8">
    <source>
        <dbReference type="HAMAP-Rule" id="MF_00367"/>
    </source>
</evidence>
<dbReference type="GO" id="GO:0043024">
    <property type="term" value="F:ribosomal small subunit binding"/>
    <property type="evidence" value="ECO:0007669"/>
    <property type="project" value="TreeGrafter"/>
</dbReference>
<evidence type="ECO:0000256" key="10">
    <source>
        <dbReference type="RuleBase" id="RU003761"/>
    </source>
</evidence>
<dbReference type="CDD" id="cd04163">
    <property type="entry name" value="Era"/>
    <property type="match status" value="1"/>
</dbReference>
<feature type="region of interest" description="G2" evidence="9">
    <location>
        <begin position="38"/>
        <end position="42"/>
    </location>
</feature>
<dbReference type="PROSITE" id="PS51713">
    <property type="entry name" value="G_ERA"/>
    <property type="match status" value="1"/>
</dbReference>
<evidence type="ECO:0000256" key="2">
    <source>
        <dbReference type="ARBA" id="ARBA00020484"/>
    </source>
</evidence>
<comment type="subcellular location">
    <subcellularLocation>
        <location evidence="8">Cytoplasm</location>
    </subcellularLocation>
    <subcellularLocation>
        <location evidence="8">Cell membrane</location>
        <topology evidence="8">Peripheral membrane protein</topology>
    </subcellularLocation>
</comment>
<name>A0A931ANK7_9FIRM</name>
<dbReference type="Gene3D" id="3.30.300.20">
    <property type="match status" value="1"/>
</dbReference>
<dbReference type="EMBL" id="JADPIE010000001">
    <property type="protein sequence ID" value="MBF8436027.1"/>
    <property type="molecule type" value="Genomic_DNA"/>
</dbReference>
<comment type="subunit">
    <text evidence="8">Monomer.</text>
</comment>
<feature type="binding site" evidence="8">
    <location>
        <begin position="12"/>
        <end position="19"/>
    </location>
    <ligand>
        <name>GTP</name>
        <dbReference type="ChEBI" id="CHEBI:37565"/>
    </ligand>
</feature>
<evidence type="ECO:0000259" key="11">
    <source>
        <dbReference type="PROSITE" id="PS50823"/>
    </source>
</evidence>
<dbReference type="InterPro" id="IPR005662">
    <property type="entry name" value="GTPase_Era-like"/>
</dbReference>
<dbReference type="Pfam" id="PF07650">
    <property type="entry name" value="KH_2"/>
    <property type="match status" value="1"/>
</dbReference>
<dbReference type="SUPFAM" id="SSF54814">
    <property type="entry name" value="Prokaryotic type KH domain (KH-domain type II)"/>
    <property type="match status" value="1"/>
</dbReference>
<evidence type="ECO:0000313" key="14">
    <source>
        <dbReference type="Proteomes" id="UP000621436"/>
    </source>
</evidence>
<evidence type="ECO:0000256" key="6">
    <source>
        <dbReference type="ARBA" id="ARBA00023134"/>
    </source>
</evidence>
<dbReference type="RefSeq" id="WP_270452772.1">
    <property type="nucleotide sequence ID" value="NZ_JADPIE010000001.1"/>
</dbReference>
<keyword evidence="6 8" id="KW-0342">GTP-binding</keyword>
<dbReference type="FunFam" id="3.40.50.300:FF:000094">
    <property type="entry name" value="GTPase Era"/>
    <property type="match status" value="1"/>
</dbReference>
<gene>
    <name evidence="8 13" type="primary">era</name>
    <name evidence="13" type="ORF">I0Q91_02945</name>
</gene>
<dbReference type="AlphaFoldDB" id="A0A931ANK7"/>
<dbReference type="InterPro" id="IPR015946">
    <property type="entry name" value="KH_dom-like_a/b"/>
</dbReference>
<accession>A0A931ANK7</accession>
<keyword evidence="3 8" id="KW-0690">Ribosome biogenesis</keyword>
<dbReference type="PRINTS" id="PR00326">
    <property type="entry name" value="GTP1OBG"/>
</dbReference>